<accession>A0AAV0W4X7</accession>
<feature type="compositionally biased region" description="Basic residues" evidence="1">
    <location>
        <begin position="78"/>
        <end position="87"/>
    </location>
</feature>
<sequence>MDARSEINIDELLRTLIDIPSSMNAFVDEEDRTIEDVVTCTLLGEIMDAVFIDEVTRVHEGRRRCPDDGHRNRDRRDKGRRKVGHVC</sequence>
<feature type="region of interest" description="Disordered" evidence="1">
    <location>
        <begin position="62"/>
        <end position="87"/>
    </location>
</feature>
<reference evidence="2 3" key="1">
    <citation type="submission" date="2023-01" db="EMBL/GenBank/DDBJ databases">
        <authorList>
            <person name="Whitehead M."/>
        </authorList>
    </citation>
    <scope>NUCLEOTIDE SEQUENCE [LARGE SCALE GENOMIC DNA]</scope>
</reference>
<organism evidence="2 3">
    <name type="scientific">Macrosiphum euphorbiae</name>
    <name type="common">potato aphid</name>
    <dbReference type="NCBI Taxonomy" id="13131"/>
    <lineage>
        <taxon>Eukaryota</taxon>
        <taxon>Metazoa</taxon>
        <taxon>Ecdysozoa</taxon>
        <taxon>Arthropoda</taxon>
        <taxon>Hexapoda</taxon>
        <taxon>Insecta</taxon>
        <taxon>Pterygota</taxon>
        <taxon>Neoptera</taxon>
        <taxon>Paraneoptera</taxon>
        <taxon>Hemiptera</taxon>
        <taxon>Sternorrhyncha</taxon>
        <taxon>Aphidomorpha</taxon>
        <taxon>Aphidoidea</taxon>
        <taxon>Aphididae</taxon>
        <taxon>Macrosiphini</taxon>
        <taxon>Macrosiphum</taxon>
    </lineage>
</organism>
<evidence type="ECO:0000313" key="3">
    <source>
        <dbReference type="Proteomes" id="UP001160148"/>
    </source>
</evidence>
<comment type="caution">
    <text evidence="2">The sequence shown here is derived from an EMBL/GenBank/DDBJ whole genome shotgun (WGS) entry which is preliminary data.</text>
</comment>
<dbReference type="Proteomes" id="UP001160148">
    <property type="component" value="Unassembled WGS sequence"/>
</dbReference>
<name>A0AAV0W4X7_9HEMI</name>
<proteinExistence type="predicted"/>
<evidence type="ECO:0000256" key="1">
    <source>
        <dbReference type="SAM" id="MobiDB-lite"/>
    </source>
</evidence>
<keyword evidence="3" id="KW-1185">Reference proteome</keyword>
<dbReference type="EMBL" id="CARXXK010000001">
    <property type="protein sequence ID" value="CAI6350800.1"/>
    <property type="molecule type" value="Genomic_DNA"/>
</dbReference>
<gene>
    <name evidence="2" type="ORF">MEUPH1_LOCUS7222</name>
</gene>
<protein>
    <submittedName>
        <fullName evidence="2">Uncharacterized protein</fullName>
    </submittedName>
</protein>
<evidence type="ECO:0000313" key="2">
    <source>
        <dbReference type="EMBL" id="CAI6350800.1"/>
    </source>
</evidence>
<feature type="compositionally biased region" description="Basic and acidic residues" evidence="1">
    <location>
        <begin position="62"/>
        <end position="77"/>
    </location>
</feature>
<dbReference type="AlphaFoldDB" id="A0AAV0W4X7"/>